<keyword evidence="1" id="KW-0614">Plasmid</keyword>
<evidence type="ECO:0000313" key="1">
    <source>
        <dbReference type="EMBL" id="UOA17245.1"/>
    </source>
</evidence>
<accession>A0ABY3ZRK7</accession>
<keyword evidence="2" id="KW-1185">Reference proteome</keyword>
<gene>
    <name evidence="1" type="ORF">DSM109990_04144</name>
</gene>
<evidence type="ECO:0000313" key="2">
    <source>
        <dbReference type="Proteomes" id="UP000831019"/>
    </source>
</evidence>
<protein>
    <submittedName>
        <fullName evidence="1">Uncharacterized protein</fullName>
    </submittedName>
</protein>
<organism evidence="1 2">
    <name type="scientific">Sulfitobacter dubius</name>
    <dbReference type="NCBI Taxonomy" id="218673"/>
    <lineage>
        <taxon>Bacteria</taxon>
        <taxon>Pseudomonadati</taxon>
        <taxon>Pseudomonadota</taxon>
        <taxon>Alphaproteobacteria</taxon>
        <taxon>Rhodobacterales</taxon>
        <taxon>Roseobacteraceae</taxon>
        <taxon>Sulfitobacter</taxon>
    </lineage>
</organism>
<name>A0ABY3ZRK7_9RHOB</name>
<dbReference type="EMBL" id="CP085151">
    <property type="protein sequence ID" value="UOA17245.1"/>
    <property type="molecule type" value="Genomic_DNA"/>
</dbReference>
<geneLocation type="plasmid" evidence="1 2">
    <name>pDSM109990_g</name>
</geneLocation>
<sequence length="60" mass="6852">MCNFAGEEAGRNALGKAARLSKTRFEGRRWITQNGVLFQIPSGHELIHFTQKRDYLLSDD</sequence>
<proteinExistence type="predicted"/>
<dbReference type="Proteomes" id="UP000831019">
    <property type="component" value="Plasmid pDSM109990_g"/>
</dbReference>
<reference evidence="2" key="1">
    <citation type="journal article" date="2022" name="Microorganisms">
        <title>Beyond the ABCs#Discovery of Three New Plasmid Types in Rhodobacterales (RepQ, RepY, RepW).</title>
        <authorList>
            <person name="Freese H.M."/>
            <person name="Ringel V."/>
            <person name="Overmann J."/>
            <person name="Petersen J."/>
        </authorList>
    </citation>
    <scope>NUCLEOTIDE SEQUENCE [LARGE SCALE GENOMIC DNA]</scope>
    <source>
        <strain evidence="2">DSM 109990</strain>
        <plasmid evidence="2">pDSM109990_g</plasmid>
    </source>
</reference>